<proteinExistence type="inferred from homology"/>
<organism evidence="18 19">
    <name type="scientific">Lupinus luteus</name>
    <name type="common">European yellow lupine</name>
    <dbReference type="NCBI Taxonomy" id="3873"/>
    <lineage>
        <taxon>Eukaryota</taxon>
        <taxon>Viridiplantae</taxon>
        <taxon>Streptophyta</taxon>
        <taxon>Embryophyta</taxon>
        <taxon>Tracheophyta</taxon>
        <taxon>Spermatophyta</taxon>
        <taxon>Magnoliopsida</taxon>
        <taxon>eudicotyledons</taxon>
        <taxon>Gunneridae</taxon>
        <taxon>Pentapetalae</taxon>
        <taxon>rosids</taxon>
        <taxon>fabids</taxon>
        <taxon>Fabales</taxon>
        <taxon>Fabaceae</taxon>
        <taxon>Papilionoideae</taxon>
        <taxon>50 kb inversion clade</taxon>
        <taxon>genistoids sensu lato</taxon>
        <taxon>core genistoids</taxon>
        <taxon>Genisteae</taxon>
        <taxon>Lupinus</taxon>
    </lineage>
</organism>
<keyword evidence="4 15" id="KW-0067">ATP-binding</keyword>
<comment type="similarity">
    <text evidence="15">Belongs to the ubiquitin-conjugating enzyme family.</text>
</comment>
<evidence type="ECO:0000256" key="6">
    <source>
        <dbReference type="ARBA" id="ARBA00022990"/>
    </source>
</evidence>
<dbReference type="PROSITE" id="PS50127">
    <property type="entry name" value="UBC_2"/>
    <property type="match status" value="1"/>
</dbReference>
<evidence type="ECO:0000256" key="5">
    <source>
        <dbReference type="ARBA" id="ARBA00022843"/>
    </source>
</evidence>
<comment type="subunit">
    <text evidence="8">Interacts with MAEA and WDR26, components of the CTLH complex that contains GID4, RANBP9 and/or RANBP10, MKLN1, MAEA, RMND5A (or alternatively its paralog RMND5B), GID8, ARMC8, WDR26 and YPEL5.</text>
</comment>
<dbReference type="GO" id="GO:0005524">
    <property type="term" value="F:ATP binding"/>
    <property type="evidence" value="ECO:0007669"/>
    <property type="project" value="UniProtKB-UniRule"/>
</dbReference>
<evidence type="ECO:0000313" key="18">
    <source>
        <dbReference type="EMBL" id="CAL0315062.1"/>
    </source>
</evidence>
<feature type="region of interest" description="Disordered" evidence="16">
    <location>
        <begin position="135"/>
        <end position="160"/>
    </location>
</feature>
<keyword evidence="3 15" id="KW-0833">Ubl conjugation pathway</keyword>
<evidence type="ECO:0000256" key="15">
    <source>
        <dbReference type="RuleBase" id="RU362109"/>
    </source>
</evidence>
<evidence type="ECO:0000259" key="17">
    <source>
        <dbReference type="PROSITE" id="PS50127"/>
    </source>
</evidence>
<dbReference type="SMART" id="SM00212">
    <property type="entry name" value="UBCc"/>
    <property type="match status" value="1"/>
</dbReference>
<dbReference type="PANTHER" id="PTHR24068">
    <property type="entry name" value="UBIQUITIN-CONJUGATING ENZYME E2"/>
    <property type="match status" value="1"/>
</dbReference>
<dbReference type="Pfam" id="PF00179">
    <property type="entry name" value="UQ_con"/>
    <property type="match status" value="1"/>
</dbReference>
<dbReference type="AlphaFoldDB" id="A0AAV1X0P4"/>
<keyword evidence="5" id="KW-0832">Ubl conjugation</keyword>
<dbReference type="PROSITE" id="PS00183">
    <property type="entry name" value="UBC_1"/>
    <property type="match status" value="1"/>
</dbReference>
<comment type="caution">
    <text evidence="18">The sequence shown here is derived from an EMBL/GenBank/DDBJ whole genome shotgun (WGS) entry which is preliminary data.</text>
</comment>
<name>A0AAV1X0P4_LUPLU</name>
<dbReference type="SUPFAM" id="SSF54495">
    <property type="entry name" value="UBC-like"/>
    <property type="match status" value="1"/>
</dbReference>
<dbReference type="CDD" id="cd23797">
    <property type="entry name" value="UBCc_UBE2H"/>
    <property type="match status" value="1"/>
</dbReference>
<evidence type="ECO:0000256" key="16">
    <source>
        <dbReference type="SAM" id="MobiDB-lite"/>
    </source>
</evidence>
<evidence type="ECO:0000256" key="11">
    <source>
        <dbReference type="ARBA" id="ARBA00077502"/>
    </source>
</evidence>
<keyword evidence="19" id="KW-1185">Reference proteome</keyword>
<evidence type="ECO:0000256" key="1">
    <source>
        <dbReference type="ARBA" id="ARBA00022679"/>
    </source>
</evidence>
<evidence type="ECO:0000256" key="9">
    <source>
        <dbReference type="ARBA" id="ARBA00072436"/>
    </source>
</evidence>
<accession>A0AAV1X0P4</accession>
<dbReference type="InterPro" id="IPR023313">
    <property type="entry name" value="UBQ-conjugating_AS"/>
</dbReference>
<dbReference type="Gene3D" id="3.10.110.10">
    <property type="entry name" value="Ubiquitin Conjugating Enzyme"/>
    <property type="match status" value="1"/>
</dbReference>
<feature type="domain" description="UBC core" evidence="17">
    <location>
        <begin position="1"/>
        <end position="132"/>
    </location>
</feature>
<gene>
    <name evidence="18" type="ORF">LLUT_LOCUS16122</name>
</gene>
<protein>
    <recommendedName>
        <fullName evidence="9">Ubiquitin-conjugating enzyme E2 H</fullName>
    </recommendedName>
    <alternativeName>
        <fullName evidence="12">(E3-independent) E2 ubiquitin-conjugating enzyme H</fullName>
    </alternativeName>
    <alternativeName>
        <fullName evidence="10">E2 ubiquitin-conjugating enzyme H</fullName>
    </alternativeName>
    <alternativeName>
        <fullName evidence="13">Ubiquitin carrier protein H</fullName>
    </alternativeName>
    <alternativeName>
        <fullName evidence="11">Ubiquitin-protein ligase H</fullName>
    </alternativeName>
</protein>
<dbReference type="GO" id="GO:0004842">
    <property type="term" value="F:ubiquitin-protein transferase activity"/>
    <property type="evidence" value="ECO:0007669"/>
    <property type="project" value="UniProtKB-ARBA"/>
</dbReference>
<dbReference type="Proteomes" id="UP001497480">
    <property type="component" value="Unassembled WGS sequence"/>
</dbReference>
<evidence type="ECO:0000313" key="19">
    <source>
        <dbReference type="Proteomes" id="UP001497480"/>
    </source>
</evidence>
<evidence type="ECO:0000256" key="12">
    <source>
        <dbReference type="ARBA" id="ARBA00078369"/>
    </source>
</evidence>
<reference evidence="18 19" key="1">
    <citation type="submission" date="2024-03" db="EMBL/GenBank/DDBJ databases">
        <authorList>
            <person name="Martinez-Hernandez J."/>
        </authorList>
    </citation>
    <scope>NUCLEOTIDE SEQUENCE [LARGE SCALE GENOMIC DNA]</scope>
</reference>
<evidence type="ECO:0000256" key="3">
    <source>
        <dbReference type="ARBA" id="ARBA00022786"/>
    </source>
</evidence>
<keyword evidence="6" id="KW-0007">Acetylation</keyword>
<sequence length="160" mass="18222">MNGHKVETFNDKLKDLHVIFHGPKDSPYEGGVWKVGVELSDEYPYKYPSVEFINKIYHPNIDDTSGSVCLDVINQAWTPNFDLVNVFEMFLPQLLLFPNELDPLNPEAAALLIHDITAYEIRVRDYCARYAKPSDVGIDEPEKKSTDEEESGDENDENDG</sequence>
<evidence type="ECO:0000256" key="4">
    <source>
        <dbReference type="ARBA" id="ARBA00022840"/>
    </source>
</evidence>
<dbReference type="InterPro" id="IPR016135">
    <property type="entry name" value="UBQ-conjugating_enzyme/RWD"/>
</dbReference>
<evidence type="ECO:0000256" key="14">
    <source>
        <dbReference type="PROSITE-ProRule" id="PRU10133"/>
    </source>
</evidence>
<feature type="compositionally biased region" description="Acidic residues" evidence="16">
    <location>
        <begin position="147"/>
        <end position="160"/>
    </location>
</feature>
<dbReference type="FunFam" id="3.10.110.10:FF:000078">
    <property type="entry name" value="ubiquitin-conjugating enzyme E2 H isoform X2"/>
    <property type="match status" value="1"/>
</dbReference>
<evidence type="ECO:0000256" key="7">
    <source>
        <dbReference type="ARBA" id="ARBA00060202"/>
    </source>
</evidence>
<keyword evidence="2 15" id="KW-0547">Nucleotide-binding</keyword>
<keyword evidence="1" id="KW-0808">Transferase</keyword>
<dbReference type="InterPro" id="IPR000608">
    <property type="entry name" value="UBC"/>
</dbReference>
<evidence type="ECO:0000256" key="8">
    <source>
        <dbReference type="ARBA" id="ARBA00063081"/>
    </source>
</evidence>
<evidence type="ECO:0000256" key="10">
    <source>
        <dbReference type="ARBA" id="ARBA00076312"/>
    </source>
</evidence>
<feature type="active site" description="Glycyl thioester intermediate" evidence="14">
    <location>
        <position position="69"/>
    </location>
</feature>
<comment type="function">
    <text evidence="7">Accepts ubiquitin from the E1 complex and catalyzes its covalent attachment to other proteins. E2 ubiquitin conjugating enzyme that transfers ubiquitin to MAEA, a core component of the CTLH E3 ubiquitin-protein ligase complex. In vitro catalyzes 'Lys-11'- and 'Lys-48'-linked polyubiquitination. Capable, in vitro, to ubiquitinate histone H2A.</text>
</comment>
<dbReference type="EMBL" id="CAXHTB010000011">
    <property type="protein sequence ID" value="CAL0315062.1"/>
    <property type="molecule type" value="Genomic_DNA"/>
</dbReference>
<evidence type="ECO:0000256" key="2">
    <source>
        <dbReference type="ARBA" id="ARBA00022741"/>
    </source>
</evidence>
<evidence type="ECO:0000256" key="13">
    <source>
        <dbReference type="ARBA" id="ARBA00082119"/>
    </source>
</evidence>